<dbReference type="OrthoDB" id="5499077at2"/>
<keyword evidence="1" id="KW-0808">Transferase</keyword>
<accession>A0A0K1EAE4</accession>
<protein>
    <recommendedName>
        <fullName evidence="8">Protein kinase domain-containing protein</fullName>
    </recommendedName>
</protein>
<feature type="binding site" evidence="5">
    <location>
        <position position="120"/>
    </location>
    <ligand>
        <name>ATP</name>
        <dbReference type="ChEBI" id="CHEBI:30616"/>
    </ligand>
</feature>
<dbReference type="EMBL" id="CP012159">
    <property type="protein sequence ID" value="AKT37548.1"/>
    <property type="molecule type" value="Genomic_DNA"/>
</dbReference>
<evidence type="ECO:0000256" key="4">
    <source>
        <dbReference type="ARBA" id="ARBA00022840"/>
    </source>
</evidence>
<evidence type="ECO:0000256" key="5">
    <source>
        <dbReference type="PROSITE-ProRule" id="PRU10141"/>
    </source>
</evidence>
<evidence type="ECO:0000313" key="10">
    <source>
        <dbReference type="Proteomes" id="UP000067626"/>
    </source>
</evidence>
<dbReference type="KEGG" id="ccro:CMC5_016890"/>
<dbReference type="InterPro" id="IPR000719">
    <property type="entry name" value="Prot_kinase_dom"/>
</dbReference>
<keyword evidence="4 5" id="KW-0067">ATP-binding</keyword>
<dbReference type="PANTHER" id="PTHR43289">
    <property type="entry name" value="MITOGEN-ACTIVATED PROTEIN KINASE KINASE KINASE 20-RELATED"/>
    <property type="match status" value="1"/>
</dbReference>
<dbReference type="STRING" id="52.CMC5_016890"/>
<evidence type="ECO:0000256" key="1">
    <source>
        <dbReference type="ARBA" id="ARBA00022679"/>
    </source>
</evidence>
<dbReference type="InterPro" id="IPR008271">
    <property type="entry name" value="Ser/Thr_kinase_AS"/>
</dbReference>
<dbReference type="Gene3D" id="1.10.510.10">
    <property type="entry name" value="Transferase(Phosphotransferase) domain 1"/>
    <property type="match status" value="1"/>
</dbReference>
<dbReference type="PROSITE" id="PS00108">
    <property type="entry name" value="PROTEIN_KINASE_ST"/>
    <property type="match status" value="1"/>
</dbReference>
<dbReference type="GO" id="GO:0005524">
    <property type="term" value="F:ATP binding"/>
    <property type="evidence" value="ECO:0007669"/>
    <property type="project" value="UniProtKB-UniRule"/>
</dbReference>
<feature type="region of interest" description="Disordered" evidence="6">
    <location>
        <begin position="432"/>
        <end position="527"/>
    </location>
</feature>
<keyword evidence="3" id="KW-0418">Kinase</keyword>
<keyword evidence="7" id="KW-1133">Transmembrane helix</keyword>
<feature type="compositionally biased region" description="Low complexity" evidence="6">
    <location>
        <begin position="490"/>
        <end position="509"/>
    </location>
</feature>
<dbReference type="PROSITE" id="PS00107">
    <property type="entry name" value="PROTEIN_KINASE_ATP"/>
    <property type="match status" value="1"/>
</dbReference>
<evidence type="ECO:0000256" key="7">
    <source>
        <dbReference type="SAM" id="Phobius"/>
    </source>
</evidence>
<name>A0A0K1EAE4_CHOCO</name>
<dbReference type="InterPro" id="IPR011009">
    <property type="entry name" value="Kinase-like_dom_sf"/>
</dbReference>
<dbReference type="Gene3D" id="3.30.200.20">
    <property type="entry name" value="Phosphorylase Kinase, domain 1"/>
    <property type="match status" value="1"/>
</dbReference>
<feature type="transmembrane region" description="Helical" evidence="7">
    <location>
        <begin position="405"/>
        <end position="426"/>
    </location>
</feature>
<dbReference type="CDD" id="cd14014">
    <property type="entry name" value="STKc_PknB_like"/>
    <property type="match status" value="1"/>
</dbReference>
<dbReference type="InterPro" id="IPR017441">
    <property type="entry name" value="Protein_kinase_ATP_BS"/>
</dbReference>
<dbReference type="SMART" id="SM00220">
    <property type="entry name" value="S_TKc"/>
    <property type="match status" value="1"/>
</dbReference>
<evidence type="ECO:0000313" key="9">
    <source>
        <dbReference type="EMBL" id="AKT37548.1"/>
    </source>
</evidence>
<gene>
    <name evidence="9" type="ORF">CMC5_016890</name>
</gene>
<feature type="compositionally biased region" description="Polar residues" evidence="6">
    <location>
        <begin position="445"/>
        <end position="457"/>
    </location>
</feature>
<feature type="region of interest" description="Disordered" evidence="6">
    <location>
        <begin position="1"/>
        <end position="67"/>
    </location>
</feature>
<keyword evidence="7" id="KW-0812">Transmembrane</keyword>
<dbReference type="SUPFAM" id="SSF56112">
    <property type="entry name" value="Protein kinase-like (PK-like)"/>
    <property type="match status" value="1"/>
</dbReference>
<sequence length="527" mass="56375">MSARDPNAPTVLKDPATLPAPVSRSARSGGAPFQSHGSPLVTPLPTISQLPGDVSQADSPPLSWREATPISSSRVPSLLLEPGMSIGNGRYELIKPLGHGGMAEVWRAMHVPLRTEVAIKFISANLTVDPGHGQEAMERFRLEAQIAARLGARSRHIVIVHDADAHLGRPYLVMELLEGCDLADLIEQGQMPLPQIADMLDQVAEGLDAAHAAGVLHRDLKPSNILISQEQDGKLNAKIADFGIAKIMSRDMPVDRPRTTMQGSFIGTAAYMSPEQVEGRCEIDSRSDLWALGVVIYECLTGVLPFERPTFTAVMAAIGVGRFDPPSTRRPGLPPSLDAWCTRALAQDRDARFSSARSMASAFRTAARCPAQVVSHDSASGRRPMLPGMSAGMASAERRRRRGTVFAGIAFCALLLSALTLVFLWLSAEDEPHRDDARRPPVTTPSPETLAPTQVDPNQPEIVPSPSSLSPPTTPVTLAPPRPVPPVVEAPPSATAQPSAPETATVTVAPTPPPPRPRKKINPSEIQ</sequence>
<dbReference type="Proteomes" id="UP000067626">
    <property type="component" value="Chromosome"/>
</dbReference>
<proteinExistence type="predicted"/>
<evidence type="ECO:0000256" key="6">
    <source>
        <dbReference type="SAM" id="MobiDB-lite"/>
    </source>
</evidence>
<keyword evidence="10" id="KW-1185">Reference proteome</keyword>
<feature type="compositionally biased region" description="Pro residues" evidence="6">
    <location>
        <begin position="472"/>
        <end position="489"/>
    </location>
</feature>
<evidence type="ECO:0000256" key="2">
    <source>
        <dbReference type="ARBA" id="ARBA00022741"/>
    </source>
</evidence>
<evidence type="ECO:0000259" key="8">
    <source>
        <dbReference type="PROSITE" id="PS50011"/>
    </source>
</evidence>
<organism evidence="9 10">
    <name type="scientific">Chondromyces crocatus</name>
    <dbReference type="NCBI Taxonomy" id="52"/>
    <lineage>
        <taxon>Bacteria</taxon>
        <taxon>Pseudomonadati</taxon>
        <taxon>Myxococcota</taxon>
        <taxon>Polyangia</taxon>
        <taxon>Polyangiales</taxon>
        <taxon>Polyangiaceae</taxon>
        <taxon>Chondromyces</taxon>
    </lineage>
</organism>
<keyword evidence="2 5" id="KW-0547">Nucleotide-binding</keyword>
<evidence type="ECO:0000256" key="3">
    <source>
        <dbReference type="ARBA" id="ARBA00022777"/>
    </source>
</evidence>
<dbReference type="Pfam" id="PF00069">
    <property type="entry name" value="Pkinase"/>
    <property type="match status" value="1"/>
</dbReference>
<dbReference type="GO" id="GO:0004674">
    <property type="term" value="F:protein serine/threonine kinase activity"/>
    <property type="evidence" value="ECO:0007669"/>
    <property type="project" value="TreeGrafter"/>
</dbReference>
<reference evidence="9 10" key="1">
    <citation type="submission" date="2015-07" db="EMBL/GenBank/DDBJ databases">
        <title>Genome analysis of myxobacterium Chondromyces crocatus Cm c5 reveals a high potential for natural compound synthesis and the genetic basis for the loss of fruiting body formation.</title>
        <authorList>
            <person name="Zaburannyi N."/>
            <person name="Bunk B."/>
            <person name="Maier J."/>
            <person name="Overmann J."/>
            <person name="Mueller R."/>
        </authorList>
    </citation>
    <scope>NUCLEOTIDE SEQUENCE [LARGE SCALE GENOMIC DNA]</scope>
    <source>
        <strain evidence="9 10">Cm c5</strain>
    </source>
</reference>
<dbReference type="PROSITE" id="PS50011">
    <property type="entry name" value="PROTEIN_KINASE_DOM"/>
    <property type="match status" value="1"/>
</dbReference>
<dbReference type="PANTHER" id="PTHR43289:SF6">
    <property type="entry name" value="SERINE_THREONINE-PROTEIN KINASE NEKL-3"/>
    <property type="match status" value="1"/>
</dbReference>
<dbReference type="RefSeq" id="WP_082362325.1">
    <property type="nucleotide sequence ID" value="NZ_CP012159.1"/>
</dbReference>
<keyword evidence="7" id="KW-0472">Membrane</keyword>
<dbReference type="AlphaFoldDB" id="A0A0K1EAE4"/>
<feature type="domain" description="Protein kinase" evidence="8">
    <location>
        <begin position="91"/>
        <end position="364"/>
    </location>
</feature>